<protein>
    <submittedName>
        <fullName evidence="1">Uncharacterized protein</fullName>
    </submittedName>
</protein>
<organism evidence="1 2">
    <name type="scientific">Vibrio variabilis</name>
    <dbReference type="NCBI Taxonomy" id="990271"/>
    <lineage>
        <taxon>Bacteria</taxon>
        <taxon>Pseudomonadati</taxon>
        <taxon>Pseudomonadota</taxon>
        <taxon>Gammaproteobacteria</taxon>
        <taxon>Vibrionales</taxon>
        <taxon>Vibrionaceae</taxon>
        <taxon>Vibrio</taxon>
    </lineage>
</organism>
<gene>
    <name evidence="1" type="ORF">JCM19239_972</name>
</gene>
<reference evidence="2" key="1">
    <citation type="submission" date="2014-09" db="EMBL/GenBank/DDBJ databases">
        <title>Vibrio variabilis JCM 19239. (C206) whole genome shotgun sequence.</title>
        <authorList>
            <person name="Sawabe T."/>
            <person name="Meirelles P."/>
            <person name="Nakanishi M."/>
            <person name="Sayaka M."/>
            <person name="Hattori M."/>
            <person name="Ohkuma M."/>
        </authorList>
    </citation>
    <scope>NUCLEOTIDE SEQUENCE [LARGE SCALE GENOMIC DNA]</scope>
    <source>
        <strain evidence="2">JCM 19239</strain>
    </source>
</reference>
<proteinExistence type="predicted"/>
<keyword evidence="2" id="KW-1185">Reference proteome</keyword>
<evidence type="ECO:0000313" key="1">
    <source>
        <dbReference type="EMBL" id="GAL29524.1"/>
    </source>
</evidence>
<dbReference type="Proteomes" id="UP000029223">
    <property type="component" value="Unassembled WGS sequence"/>
</dbReference>
<dbReference type="EMBL" id="BBMS01000066">
    <property type="protein sequence ID" value="GAL29524.1"/>
    <property type="molecule type" value="Genomic_DNA"/>
</dbReference>
<name>A0ABQ0JL97_9VIBR</name>
<evidence type="ECO:0000313" key="2">
    <source>
        <dbReference type="Proteomes" id="UP000029223"/>
    </source>
</evidence>
<sequence length="47" mass="4582">MAPQPTSSTGLSDVSRTSGSLVSFDSATAGNKLATAVPEVTITATGV</sequence>
<accession>A0ABQ0JL97</accession>
<comment type="caution">
    <text evidence="1">The sequence shown here is derived from an EMBL/GenBank/DDBJ whole genome shotgun (WGS) entry which is preliminary data.</text>
</comment>
<reference evidence="2" key="2">
    <citation type="submission" date="2014-09" db="EMBL/GenBank/DDBJ databases">
        <authorList>
            <consortium name="NBRP consortium"/>
            <person name="Sawabe T."/>
            <person name="Meirelles P."/>
            <person name="Nakanishi M."/>
            <person name="Sayaka M."/>
            <person name="Hattori M."/>
            <person name="Ohkuma M."/>
        </authorList>
    </citation>
    <scope>NUCLEOTIDE SEQUENCE [LARGE SCALE GENOMIC DNA]</scope>
    <source>
        <strain evidence="2">JCM 19239</strain>
    </source>
</reference>